<accession>A0A538SMX8</accession>
<comment type="caution">
    <text evidence="3">The sequence shown here is derived from an EMBL/GenBank/DDBJ whole genome shotgun (WGS) entry which is preliminary data.</text>
</comment>
<dbReference type="AlphaFoldDB" id="A0A538SMX8"/>
<organism evidence="3 4">
    <name type="scientific">Eiseniibacteriota bacterium</name>
    <dbReference type="NCBI Taxonomy" id="2212470"/>
    <lineage>
        <taxon>Bacteria</taxon>
        <taxon>Candidatus Eiseniibacteriota</taxon>
    </lineage>
</organism>
<gene>
    <name evidence="3" type="ORF">E6K72_08920</name>
</gene>
<name>A0A538SMX8_UNCEI</name>
<evidence type="ECO:0000259" key="2">
    <source>
        <dbReference type="Pfam" id="PF01520"/>
    </source>
</evidence>
<protein>
    <recommendedName>
        <fullName evidence="2">MurNAc-LAA domain-containing protein</fullName>
    </recommendedName>
</protein>
<feature type="compositionally biased region" description="Low complexity" evidence="1">
    <location>
        <begin position="87"/>
        <end position="104"/>
    </location>
</feature>
<dbReference type="Proteomes" id="UP000317716">
    <property type="component" value="Unassembled WGS sequence"/>
</dbReference>
<sequence length="228" mass="24402">MEVSSQAEAYRVVREPRAGRIVIELSKQPGPGLDAFAPEGLRGARTLRVVALDPGHGGSDAGVTVGDVVEKDLTLALARQLKTNRQPRAGRPRALAPLRRVPGPQGARCDRVLPARHLRGRGRRGPRGIGAPDPGDAVERRRDALRGRCARARGSRARRHGAQGPGTESAARAARAQPAGRQRSRHRSGVRHPHRAARPGASDRVARSRGACGGHRGRHRGLPAERLT</sequence>
<feature type="compositionally biased region" description="Basic residues" evidence="1">
    <location>
        <begin position="182"/>
        <end position="197"/>
    </location>
</feature>
<evidence type="ECO:0000256" key="1">
    <source>
        <dbReference type="SAM" id="MobiDB-lite"/>
    </source>
</evidence>
<dbReference type="GO" id="GO:0009253">
    <property type="term" value="P:peptidoglycan catabolic process"/>
    <property type="evidence" value="ECO:0007669"/>
    <property type="project" value="InterPro"/>
</dbReference>
<feature type="compositionally biased region" description="Basic and acidic residues" evidence="1">
    <location>
        <begin position="137"/>
        <end position="146"/>
    </location>
</feature>
<feature type="compositionally biased region" description="Basic residues" evidence="1">
    <location>
        <begin position="114"/>
        <end position="126"/>
    </location>
</feature>
<dbReference type="SUPFAM" id="SSF53187">
    <property type="entry name" value="Zn-dependent exopeptidases"/>
    <property type="match status" value="1"/>
</dbReference>
<dbReference type="Gene3D" id="3.40.630.40">
    <property type="entry name" value="Zn-dependent exopeptidases"/>
    <property type="match status" value="1"/>
</dbReference>
<dbReference type="InterPro" id="IPR002508">
    <property type="entry name" value="MurNAc-LAA_cat"/>
</dbReference>
<evidence type="ECO:0000313" key="3">
    <source>
        <dbReference type="EMBL" id="TMQ52731.1"/>
    </source>
</evidence>
<feature type="compositionally biased region" description="Basic residues" evidence="1">
    <location>
        <begin position="148"/>
        <end position="161"/>
    </location>
</feature>
<reference evidence="3 4" key="1">
    <citation type="journal article" date="2019" name="Nat. Microbiol.">
        <title>Mediterranean grassland soil C-N compound turnover is dependent on rainfall and depth, and is mediated by genomically divergent microorganisms.</title>
        <authorList>
            <person name="Diamond S."/>
            <person name="Andeer P.F."/>
            <person name="Li Z."/>
            <person name="Crits-Christoph A."/>
            <person name="Burstein D."/>
            <person name="Anantharaman K."/>
            <person name="Lane K.R."/>
            <person name="Thomas B.C."/>
            <person name="Pan C."/>
            <person name="Northen T.R."/>
            <person name="Banfield J.F."/>
        </authorList>
    </citation>
    <scope>NUCLEOTIDE SEQUENCE [LARGE SCALE GENOMIC DNA]</scope>
    <source>
        <strain evidence="3">WS_2</strain>
    </source>
</reference>
<dbReference type="GO" id="GO:0008745">
    <property type="term" value="F:N-acetylmuramoyl-L-alanine amidase activity"/>
    <property type="evidence" value="ECO:0007669"/>
    <property type="project" value="InterPro"/>
</dbReference>
<dbReference type="EMBL" id="VBOS01000314">
    <property type="protein sequence ID" value="TMQ52731.1"/>
    <property type="molecule type" value="Genomic_DNA"/>
</dbReference>
<dbReference type="Pfam" id="PF01520">
    <property type="entry name" value="Amidase_3"/>
    <property type="match status" value="1"/>
</dbReference>
<proteinExistence type="predicted"/>
<feature type="domain" description="MurNAc-LAA" evidence="2">
    <location>
        <begin position="50"/>
        <end position="83"/>
    </location>
</feature>
<feature type="region of interest" description="Disordered" evidence="1">
    <location>
        <begin position="84"/>
        <end position="228"/>
    </location>
</feature>
<evidence type="ECO:0000313" key="4">
    <source>
        <dbReference type="Proteomes" id="UP000317716"/>
    </source>
</evidence>
<feature type="compositionally biased region" description="Low complexity" evidence="1">
    <location>
        <begin position="169"/>
        <end position="181"/>
    </location>
</feature>